<dbReference type="PANTHER" id="PTHR32243:SF50">
    <property type="entry name" value="MALTOSE_MALTODEXTRIN TRANSPORT SYSTEM PERMEASE PROTEIN MALG"/>
    <property type="match status" value="1"/>
</dbReference>
<name>A0A8J3ISM0_9CHLR</name>
<organism evidence="11 12">
    <name type="scientific">Reticulibacter mediterranei</name>
    <dbReference type="NCBI Taxonomy" id="2778369"/>
    <lineage>
        <taxon>Bacteria</taxon>
        <taxon>Bacillati</taxon>
        <taxon>Chloroflexota</taxon>
        <taxon>Ktedonobacteria</taxon>
        <taxon>Ktedonobacterales</taxon>
        <taxon>Reticulibacteraceae</taxon>
        <taxon>Reticulibacter</taxon>
    </lineage>
</organism>
<evidence type="ECO:0000256" key="8">
    <source>
        <dbReference type="ARBA" id="ARBA00023136"/>
    </source>
</evidence>
<keyword evidence="3 9" id="KW-0813">Transport</keyword>
<dbReference type="InterPro" id="IPR050901">
    <property type="entry name" value="BP-dep_ABC_trans_perm"/>
</dbReference>
<evidence type="ECO:0000259" key="10">
    <source>
        <dbReference type="PROSITE" id="PS50928"/>
    </source>
</evidence>
<comment type="subcellular location">
    <subcellularLocation>
        <location evidence="1 9">Cell membrane</location>
        <topology evidence="1 9">Multi-pass membrane protein</topology>
    </subcellularLocation>
</comment>
<dbReference type="PROSITE" id="PS50928">
    <property type="entry name" value="ABC_TM1"/>
    <property type="match status" value="1"/>
</dbReference>
<evidence type="ECO:0000256" key="4">
    <source>
        <dbReference type="ARBA" id="ARBA00022475"/>
    </source>
</evidence>
<evidence type="ECO:0000256" key="7">
    <source>
        <dbReference type="ARBA" id="ARBA00022989"/>
    </source>
</evidence>
<feature type="transmembrane region" description="Helical" evidence="9">
    <location>
        <begin position="141"/>
        <end position="164"/>
    </location>
</feature>
<accession>A0A8J3ISM0</accession>
<dbReference type="CDD" id="cd06261">
    <property type="entry name" value="TM_PBP2"/>
    <property type="match status" value="1"/>
</dbReference>
<feature type="transmembrane region" description="Helical" evidence="9">
    <location>
        <begin position="108"/>
        <end position="135"/>
    </location>
</feature>
<comment type="similarity">
    <text evidence="2">Belongs to the binding-protein-dependent transport system permease family. MalFG subfamily.</text>
</comment>
<keyword evidence="5" id="KW-0762">Sugar transport</keyword>
<dbReference type="Proteomes" id="UP000597444">
    <property type="component" value="Unassembled WGS sequence"/>
</dbReference>
<dbReference type="SUPFAM" id="SSF161098">
    <property type="entry name" value="MetI-like"/>
    <property type="match status" value="1"/>
</dbReference>
<keyword evidence="8 9" id="KW-0472">Membrane</keyword>
<comment type="caution">
    <text evidence="11">The sequence shown here is derived from an EMBL/GenBank/DDBJ whole genome shotgun (WGS) entry which is preliminary data.</text>
</comment>
<evidence type="ECO:0000256" key="6">
    <source>
        <dbReference type="ARBA" id="ARBA00022692"/>
    </source>
</evidence>
<dbReference type="PANTHER" id="PTHR32243">
    <property type="entry name" value="MALTOSE TRANSPORT SYSTEM PERMEASE-RELATED"/>
    <property type="match status" value="1"/>
</dbReference>
<feature type="transmembrane region" description="Helical" evidence="9">
    <location>
        <begin position="185"/>
        <end position="207"/>
    </location>
</feature>
<gene>
    <name evidence="11" type="ORF">KSF_071920</name>
</gene>
<evidence type="ECO:0000256" key="9">
    <source>
        <dbReference type="RuleBase" id="RU363032"/>
    </source>
</evidence>
<protein>
    <submittedName>
        <fullName evidence="11">Sugar ABC transporter permease</fullName>
    </submittedName>
</protein>
<dbReference type="RefSeq" id="WP_220207725.1">
    <property type="nucleotide sequence ID" value="NZ_BNJK01000001.1"/>
</dbReference>
<dbReference type="GO" id="GO:0055085">
    <property type="term" value="P:transmembrane transport"/>
    <property type="evidence" value="ECO:0007669"/>
    <property type="project" value="InterPro"/>
</dbReference>
<evidence type="ECO:0000256" key="1">
    <source>
        <dbReference type="ARBA" id="ARBA00004651"/>
    </source>
</evidence>
<sequence>MRLSLSLRFITDLLVVAFCLIVAIIMIFPFLWVVITSIRPDSEMFASTFQLIPKLVTFANYQALFASSFASYIVNSIIVCCCATLLSCTVALLAAYSFSRKRFRGRGVLLLSISFSQLFPFVILITPIYAIFYSLGLVNNFLGLIIAYIAITLPFSIYMLYGYLDAVPYELDEAAIVDGCSTLGVIFRVIVPVAGPGIAATAVYMFISTWEEFLFAQTLMTNGANWTVPVGLASFIGEYTSQWGTMMAASVVSTIPTLILFFFIQRRLVSNLTVGAVKG</sequence>
<dbReference type="Pfam" id="PF00528">
    <property type="entry name" value="BPD_transp_1"/>
    <property type="match status" value="1"/>
</dbReference>
<keyword evidence="7 9" id="KW-1133">Transmembrane helix</keyword>
<dbReference type="InterPro" id="IPR035906">
    <property type="entry name" value="MetI-like_sf"/>
</dbReference>
<evidence type="ECO:0000256" key="5">
    <source>
        <dbReference type="ARBA" id="ARBA00022597"/>
    </source>
</evidence>
<dbReference type="GO" id="GO:0005886">
    <property type="term" value="C:plasma membrane"/>
    <property type="evidence" value="ECO:0007669"/>
    <property type="project" value="UniProtKB-SubCell"/>
</dbReference>
<feature type="transmembrane region" description="Helical" evidence="9">
    <location>
        <begin position="72"/>
        <end position="96"/>
    </location>
</feature>
<dbReference type="Gene3D" id="1.10.3720.10">
    <property type="entry name" value="MetI-like"/>
    <property type="match status" value="1"/>
</dbReference>
<dbReference type="InterPro" id="IPR000515">
    <property type="entry name" value="MetI-like"/>
</dbReference>
<keyword evidence="12" id="KW-1185">Reference proteome</keyword>
<evidence type="ECO:0000256" key="2">
    <source>
        <dbReference type="ARBA" id="ARBA00009047"/>
    </source>
</evidence>
<keyword evidence="4" id="KW-1003">Cell membrane</keyword>
<keyword evidence="6 9" id="KW-0812">Transmembrane</keyword>
<dbReference type="EMBL" id="BNJK01000001">
    <property type="protein sequence ID" value="GHO97144.1"/>
    <property type="molecule type" value="Genomic_DNA"/>
</dbReference>
<feature type="transmembrane region" description="Helical" evidence="9">
    <location>
        <begin position="243"/>
        <end position="264"/>
    </location>
</feature>
<evidence type="ECO:0000256" key="3">
    <source>
        <dbReference type="ARBA" id="ARBA00022448"/>
    </source>
</evidence>
<reference evidence="11" key="1">
    <citation type="submission" date="2020-10" db="EMBL/GenBank/DDBJ databases">
        <title>Taxonomic study of unclassified bacteria belonging to the class Ktedonobacteria.</title>
        <authorList>
            <person name="Yabe S."/>
            <person name="Wang C.M."/>
            <person name="Zheng Y."/>
            <person name="Sakai Y."/>
            <person name="Cavaletti L."/>
            <person name="Monciardini P."/>
            <person name="Donadio S."/>
        </authorList>
    </citation>
    <scope>NUCLEOTIDE SEQUENCE</scope>
    <source>
        <strain evidence="11">ID150040</strain>
    </source>
</reference>
<evidence type="ECO:0000313" key="12">
    <source>
        <dbReference type="Proteomes" id="UP000597444"/>
    </source>
</evidence>
<evidence type="ECO:0000313" key="11">
    <source>
        <dbReference type="EMBL" id="GHO97144.1"/>
    </source>
</evidence>
<feature type="transmembrane region" description="Helical" evidence="9">
    <location>
        <begin position="12"/>
        <end position="35"/>
    </location>
</feature>
<proteinExistence type="inferred from homology"/>
<dbReference type="AlphaFoldDB" id="A0A8J3ISM0"/>
<feature type="domain" description="ABC transmembrane type-1" evidence="10">
    <location>
        <begin position="73"/>
        <end position="264"/>
    </location>
</feature>